<dbReference type="Pfam" id="PF00849">
    <property type="entry name" value="PseudoU_synth_2"/>
    <property type="match status" value="1"/>
</dbReference>
<dbReference type="Gene3D" id="3.30.2350.10">
    <property type="entry name" value="Pseudouridine synthase"/>
    <property type="match status" value="1"/>
</dbReference>
<dbReference type="Proteomes" id="UP000637267">
    <property type="component" value="Unassembled WGS sequence"/>
</dbReference>
<evidence type="ECO:0000259" key="2">
    <source>
        <dbReference type="Pfam" id="PF00849"/>
    </source>
</evidence>
<evidence type="ECO:0000313" key="3">
    <source>
        <dbReference type="EMBL" id="GGP23748.1"/>
    </source>
</evidence>
<dbReference type="InterPro" id="IPR050188">
    <property type="entry name" value="RluA_PseudoU_synthase"/>
</dbReference>
<feature type="domain" description="Pseudouridine synthase RsuA/RluA-like" evidence="2">
    <location>
        <begin position="24"/>
        <end position="166"/>
    </location>
</feature>
<dbReference type="PANTHER" id="PTHR21600:SF87">
    <property type="entry name" value="RNA PSEUDOURIDYLATE SYNTHASE DOMAIN-CONTAINING PROTEIN 1"/>
    <property type="match status" value="1"/>
</dbReference>
<comment type="similarity">
    <text evidence="1">Belongs to the pseudouridine synthase RluA family.</text>
</comment>
<dbReference type="InterPro" id="IPR006145">
    <property type="entry name" value="PsdUridine_synth_RsuA/RluA"/>
</dbReference>
<dbReference type="EMBL" id="BMLX01000007">
    <property type="protein sequence ID" value="GGP23748.1"/>
    <property type="molecule type" value="Genomic_DNA"/>
</dbReference>
<dbReference type="PROSITE" id="PS01129">
    <property type="entry name" value="PSI_RLU"/>
    <property type="match status" value="1"/>
</dbReference>
<dbReference type="SUPFAM" id="SSF55120">
    <property type="entry name" value="Pseudouridine synthase"/>
    <property type="match status" value="1"/>
</dbReference>
<dbReference type="RefSeq" id="WP_188706476.1">
    <property type="nucleotide sequence ID" value="NZ_BMLX01000007.1"/>
</dbReference>
<dbReference type="PANTHER" id="PTHR21600">
    <property type="entry name" value="MITOCHONDRIAL RNA PSEUDOURIDINE SYNTHASE"/>
    <property type="match status" value="1"/>
</dbReference>
<keyword evidence="4" id="KW-1185">Reference proteome</keyword>
<name>A0ABQ2PEK5_9NEIS</name>
<reference evidence="4" key="1">
    <citation type="journal article" date="2019" name="Int. J. Syst. Evol. Microbiol.">
        <title>The Global Catalogue of Microorganisms (GCM) 10K type strain sequencing project: providing services to taxonomists for standard genome sequencing and annotation.</title>
        <authorList>
            <consortium name="The Broad Institute Genomics Platform"/>
            <consortium name="The Broad Institute Genome Sequencing Center for Infectious Disease"/>
            <person name="Wu L."/>
            <person name="Ma J."/>
        </authorList>
    </citation>
    <scope>NUCLEOTIDE SEQUENCE [LARGE SCALE GENOMIC DNA]</scope>
    <source>
        <strain evidence="4">CGMCC 1.8859</strain>
    </source>
</reference>
<organism evidence="3 4">
    <name type="scientific">Silvimonas iriomotensis</name>
    <dbReference type="NCBI Taxonomy" id="449662"/>
    <lineage>
        <taxon>Bacteria</taxon>
        <taxon>Pseudomonadati</taxon>
        <taxon>Pseudomonadota</taxon>
        <taxon>Betaproteobacteria</taxon>
        <taxon>Neisseriales</taxon>
        <taxon>Chitinibacteraceae</taxon>
        <taxon>Silvimonas</taxon>
    </lineage>
</organism>
<dbReference type="InterPro" id="IPR006224">
    <property type="entry name" value="PsdUridine_synth_RluA-like_CS"/>
</dbReference>
<protein>
    <submittedName>
        <fullName evidence="3">RNA pseudouridine synthase</fullName>
    </submittedName>
</protein>
<accession>A0ABQ2PEK5</accession>
<gene>
    <name evidence="3" type="ORF">GCM10010970_37480</name>
</gene>
<evidence type="ECO:0000256" key="1">
    <source>
        <dbReference type="ARBA" id="ARBA00010876"/>
    </source>
</evidence>
<sequence>MPAVASTLSCPDFNALSVLYTHDDFLLVYKPPGLGFHREGDEAGVLDLLREQHEGALFPLHRLDRITSGLLLVARSSEAARDFGEMFASRTLEKFYLALSARKPARKQGTIAGGMQSGRGGNWLLTRETDNLAVTQFFSYGLGNGLRGFLLRPRTGRTHQLRVALKSVGAPILGDTRYGAEAADRGYLHACALRFSWDAQTWSFLLLPGSGAHWPSPWPEQAAADLQAPWDLPWPAVRDTPHKSA</sequence>
<proteinExistence type="inferred from homology"/>
<dbReference type="InterPro" id="IPR020103">
    <property type="entry name" value="PsdUridine_synth_cat_dom_sf"/>
</dbReference>
<comment type="caution">
    <text evidence="3">The sequence shown here is derived from an EMBL/GenBank/DDBJ whole genome shotgun (WGS) entry which is preliminary data.</text>
</comment>
<dbReference type="CDD" id="cd02869">
    <property type="entry name" value="PseudoU_synth_RluA_like"/>
    <property type="match status" value="1"/>
</dbReference>
<evidence type="ECO:0000313" key="4">
    <source>
        <dbReference type="Proteomes" id="UP000637267"/>
    </source>
</evidence>